<dbReference type="Proteomes" id="UP000644693">
    <property type="component" value="Unassembled WGS sequence"/>
</dbReference>
<reference evidence="1" key="2">
    <citation type="submission" date="2020-09" db="EMBL/GenBank/DDBJ databases">
        <authorList>
            <person name="Sun Q."/>
            <person name="Kim S."/>
        </authorList>
    </citation>
    <scope>NUCLEOTIDE SEQUENCE</scope>
    <source>
        <strain evidence="1">KCTC 23430</strain>
    </source>
</reference>
<name>A0A919CLH7_9GAMM</name>
<proteinExistence type="predicted"/>
<reference evidence="1" key="1">
    <citation type="journal article" date="2014" name="Int. J. Syst. Evol. Microbiol.">
        <title>Complete genome sequence of Corynebacterium casei LMG S-19264T (=DSM 44701T), isolated from a smear-ripened cheese.</title>
        <authorList>
            <consortium name="US DOE Joint Genome Institute (JGI-PGF)"/>
            <person name="Walter F."/>
            <person name="Albersmeier A."/>
            <person name="Kalinowski J."/>
            <person name="Ruckert C."/>
        </authorList>
    </citation>
    <scope>NUCLEOTIDE SEQUENCE</scope>
    <source>
        <strain evidence="1">KCTC 23430</strain>
    </source>
</reference>
<dbReference type="AlphaFoldDB" id="A0A919CLH7"/>
<evidence type="ECO:0008006" key="3">
    <source>
        <dbReference type="Google" id="ProtNLM"/>
    </source>
</evidence>
<accession>A0A919CLH7</accession>
<gene>
    <name evidence="1" type="ORF">GCM10007053_20800</name>
</gene>
<evidence type="ECO:0000313" key="1">
    <source>
        <dbReference type="EMBL" id="GHD34711.1"/>
    </source>
</evidence>
<sequence>MENAAPQQCIILPCTADDFWAVPENALAEILTLPAEGQHPPATVEWRGREIPVLDLGSDADHWGKRHGGTGLIAVLRGLSSSGPEFWGVCLRELGLRIEVLTEEAEDASANAAEYAVGAFRQGEELYQVPDLQALESRLNG</sequence>
<evidence type="ECO:0000313" key="2">
    <source>
        <dbReference type="Proteomes" id="UP000644693"/>
    </source>
</evidence>
<comment type="caution">
    <text evidence="1">The sequence shown here is derived from an EMBL/GenBank/DDBJ whole genome shotgun (WGS) entry which is preliminary data.</text>
</comment>
<protein>
    <recommendedName>
        <fullName evidence="3">CheW-like domain-containing protein</fullName>
    </recommendedName>
</protein>
<dbReference type="EMBL" id="BMYM01000002">
    <property type="protein sequence ID" value="GHD34711.1"/>
    <property type="molecule type" value="Genomic_DNA"/>
</dbReference>
<dbReference type="RefSeq" id="WP_189477737.1">
    <property type="nucleotide sequence ID" value="NZ_BMYM01000002.1"/>
</dbReference>
<keyword evidence="2" id="KW-1185">Reference proteome</keyword>
<organism evidence="1 2">
    <name type="scientific">Parahalioglobus pacificus</name>
    <dbReference type="NCBI Taxonomy" id="930806"/>
    <lineage>
        <taxon>Bacteria</taxon>
        <taxon>Pseudomonadati</taxon>
        <taxon>Pseudomonadota</taxon>
        <taxon>Gammaproteobacteria</taxon>
        <taxon>Cellvibrionales</taxon>
        <taxon>Halieaceae</taxon>
        <taxon>Parahalioglobus</taxon>
    </lineage>
</organism>